<feature type="region of interest" description="Disordered" evidence="2">
    <location>
        <begin position="137"/>
        <end position="240"/>
    </location>
</feature>
<feature type="compositionally biased region" description="Low complexity" evidence="2">
    <location>
        <begin position="360"/>
        <end position="384"/>
    </location>
</feature>
<gene>
    <name evidence="3" type="ORF">BGZ95_004699</name>
</gene>
<feature type="compositionally biased region" description="Gly residues" evidence="2">
    <location>
        <begin position="498"/>
        <end position="512"/>
    </location>
</feature>
<comment type="caution">
    <text evidence="3">The sequence shown here is derived from an EMBL/GenBank/DDBJ whole genome shotgun (WGS) entry which is preliminary data.</text>
</comment>
<feature type="compositionally biased region" description="Polar residues" evidence="2">
    <location>
        <begin position="263"/>
        <end position="287"/>
    </location>
</feature>
<feature type="compositionally biased region" description="Polar residues" evidence="2">
    <location>
        <begin position="174"/>
        <end position="183"/>
    </location>
</feature>
<dbReference type="Proteomes" id="UP001194580">
    <property type="component" value="Unassembled WGS sequence"/>
</dbReference>
<organism evidence="3 4">
    <name type="scientific">Linnemannia exigua</name>
    <dbReference type="NCBI Taxonomy" id="604196"/>
    <lineage>
        <taxon>Eukaryota</taxon>
        <taxon>Fungi</taxon>
        <taxon>Fungi incertae sedis</taxon>
        <taxon>Mucoromycota</taxon>
        <taxon>Mortierellomycotina</taxon>
        <taxon>Mortierellomycetes</taxon>
        <taxon>Mortierellales</taxon>
        <taxon>Mortierellaceae</taxon>
        <taxon>Linnemannia</taxon>
    </lineage>
</organism>
<feature type="compositionally biased region" description="Low complexity" evidence="2">
    <location>
        <begin position="526"/>
        <end position="541"/>
    </location>
</feature>
<evidence type="ECO:0000256" key="2">
    <source>
        <dbReference type="SAM" id="MobiDB-lite"/>
    </source>
</evidence>
<feature type="compositionally biased region" description="Basic residues" evidence="2">
    <location>
        <begin position="210"/>
        <end position="222"/>
    </location>
</feature>
<protein>
    <submittedName>
        <fullName evidence="3">Uncharacterized protein</fullName>
    </submittedName>
</protein>
<feature type="region of interest" description="Disordered" evidence="2">
    <location>
        <begin position="425"/>
        <end position="459"/>
    </location>
</feature>
<dbReference type="EMBL" id="JAAAIL010000022">
    <property type="protein sequence ID" value="KAG0281360.1"/>
    <property type="molecule type" value="Genomic_DNA"/>
</dbReference>
<feature type="compositionally biased region" description="Polar residues" evidence="2">
    <location>
        <begin position="308"/>
        <end position="348"/>
    </location>
</feature>
<feature type="region of interest" description="Disordered" evidence="2">
    <location>
        <begin position="256"/>
        <end position="384"/>
    </location>
</feature>
<feature type="region of interest" description="Disordered" evidence="2">
    <location>
        <begin position="496"/>
        <end position="563"/>
    </location>
</feature>
<feature type="coiled-coil region" evidence="1">
    <location>
        <begin position="619"/>
        <end position="646"/>
    </location>
</feature>
<keyword evidence="4" id="KW-1185">Reference proteome</keyword>
<accession>A0AAD4HB29</accession>
<name>A0AAD4HB29_9FUNG</name>
<evidence type="ECO:0000256" key="1">
    <source>
        <dbReference type="SAM" id="Coils"/>
    </source>
</evidence>
<evidence type="ECO:0000313" key="4">
    <source>
        <dbReference type="Proteomes" id="UP001194580"/>
    </source>
</evidence>
<sequence length="650" mass="69210">MEDDRKQRFRFHKEDEILLLNIVLRATPSPYSISTRDGAIMVAWNNIAEEFKGSCKPRPDGKVPHSRTCRTRCDKMIVDYLAMQASPQHRGKKLESKDDRIKNELVARLSALQGKGLDPNFIAATAAEATAGVGTGVGGNSPSNSDDPISNLSPAISSASGIPGSGELIGHVTGSASGSSLMTPGQVLGRASGHQGINDSPLLDHTGHLQQHHHQQHHHQHHQQQDRYQQHHHQQLTSHQAASELIAASALLLPTTMGGMHSSPHQDTTSTSTSTNLFATPESNAETTKVDKKGKQVVGSRKRRVKNTEGQAQQKPATVSTASFEAIQRQSLSNSTANTGTSQTSVLPNTKRLRSAGKQTSATTTTATLPSYQSQQEQEQQLQEVNSGRTMMGVLGHDIGSGFTSNDLTALSSLGSNTHNHSFPEIHGVHSFGEDNDDGADHDDNNNVDDDEGDDANTEFQDTQDAFDSNYDNSFEHDLEGVSLAAHMEASTLLSFQKGGGNNSGSGSGGGYRKNKNSKQMTMSDNNGHSKSSSSSTRNKGSNGGGGSGSGLRGGYNNNNSSNNGGGGGGGGGGAAGLGFGGMSMISTGFGAGGFLQPSQLNADDRAFLMRTLALEEKRVKVEVDKVALERERLALENRRLEWKMQQMNH</sequence>
<evidence type="ECO:0000313" key="3">
    <source>
        <dbReference type="EMBL" id="KAG0281360.1"/>
    </source>
</evidence>
<dbReference type="AlphaFoldDB" id="A0AAD4HB29"/>
<reference evidence="3" key="1">
    <citation type="journal article" date="2020" name="Fungal Divers.">
        <title>Resolving the Mortierellaceae phylogeny through synthesis of multi-gene phylogenetics and phylogenomics.</title>
        <authorList>
            <person name="Vandepol N."/>
            <person name="Liber J."/>
            <person name="Desiro A."/>
            <person name="Na H."/>
            <person name="Kennedy M."/>
            <person name="Barry K."/>
            <person name="Grigoriev I.V."/>
            <person name="Miller A.N."/>
            <person name="O'Donnell K."/>
            <person name="Stajich J.E."/>
            <person name="Bonito G."/>
        </authorList>
    </citation>
    <scope>NUCLEOTIDE SEQUENCE</scope>
    <source>
        <strain evidence="3">NRRL 28262</strain>
    </source>
</reference>
<keyword evidence="1" id="KW-0175">Coiled coil</keyword>
<feature type="compositionally biased region" description="Acidic residues" evidence="2">
    <location>
        <begin position="434"/>
        <end position="457"/>
    </location>
</feature>
<proteinExistence type="predicted"/>
<feature type="compositionally biased region" description="Gly residues" evidence="2">
    <location>
        <begin position="542"/>
        <end position="554"/>
    </location>
</feature>
<feature type="compositionally biased region" description="Low complexity" evidence="2">
    <location>
        <begin position="140"/>
        <end position="166"/>
    </location>
</feature>